<keyword evidence="2" id="KW-0548">Nucleotidyltransferase</keyword>
<keyword evidence="3" id="KW-1185">Reference proteome</keyword>
<evidence type="ECO:0000313" key="3">
    <source>
        <dbReference type="Proteomes" id="UP001206983"/>
    </source>
</evidence>
<reference evidence="2 3" key="1">
    <citation type="journal article" date="2011" name="Appl. Environ. Microbiol.">
        <title>Methanogenic archaea isolated from Taiwan's Chelungpu fault.</title>
        <authorList>
            <person name="Wu S.Y."/>
            <person name="Lai M.C."/>
        </authorList>
    </citation>
    <scope>NUCLEOTIDE SEQUENCE [LARGE SCALE GENOMIC DNA]</scope>
    <source>
        <strain evidence="2 3">St545Mb</strain>
    </source>
</reference>
<accession>A0AAE3HBS6</accession>
<dbReference type="AlphaFoldDB" id="A0AAE3HBS6"/>
<dbReference type="NCBIfam" id="TIGR00177">
    <property type="entry name" value="molyb_syn"/>
    <property type="match status" value="1"/>
</dbReference>
<dbReference type="GO" id="GO:0016779">
    <property type="term" value="F:nucleotidyltransferase activity"/>
    <property type="evidence" value="ECO:0007669"/>
    <property type="project" value="UniProtKB-KW"/>
</dbReference>
<dbReference type="GO" id="GO:0005829">
    <property type="term" value="C:cytosol"/>
    <property type="evidence" value="ECO:0007669"/>
    <property type="project" value="TreeGrafter"/>
</dbReference>
<name>A0AAE3HBS6_9EURY</name>
<organism evidence="2 3">
    <name type="scientific">Methanolobus chelungpuianus</name>
    <dbReference type="NCBI Taxonomy" id="502115"/>
    <lineage>
        <taxon>Archaea</taxon>
        <taxon>Methanobacteriati</taxon>
        <taxon>Methanobacteriota</taxon>
        <taxon>Stenosarchaea group</taxon>
        <taxon>Methanomicrobia</taxon>
        <taxon>Methanosarcinales</taxon>
        <taxon>Methanosarcinaceae</taxon>
        <taxon>Methanolobus</taxon>
    </lineage>
</organism>
<dbReference type="SUPFAM" id="SSF53218">
    <property type="entry name" value="Molybdenum cofactor biosynthesis proteins"/>
    <property type="match status" value="1"/>
</dbReference>
<evidence type="ECO:0000313" key="2">
    <source>
        <dbReference type="EMBL" id="MCQ6963183.1"/>
    </source>
</evidence>
<dbReference type="PANTHER" id="PTHR43232:SF2">
    <property type="entry name" value="MOLYBDENUM COFACTOR BIOSYNTHESIS PROTEIN B"/>
    <property type="match status" value="1"/>
</dbReference>
<evidence type="ECO:0000259" key="1">
    <source>
        <dbReference type="SMART" id="SM00852"/>
    </source>
</evidence>
<dbReference type="Gene3D" id="3.40.980.10">
    <property type="entry name" value="MoaB/Mog-like domain"/>
    <property type="match status" value="1"/>
</dbReference>
<dbReference type="GO" id="GO:0006777">
    <property type="term" value="P:Mo-molybdopterin cofactor biosynthetic process"/>
    <property type="evidence" value="ECO:0007669"/>
    <property type="project" value="InterPro"/>
</dbReference>
<dbReference type="InterPro" id="IPR001453">
    <property type="entry name" value="MoaB/Mog_dom"/>
</dbReference>
<dbReference type="InterPro" id="IPR036425">
    <property type="entry name" value="MoaB/Mog-like_dom_sf"/>
</dbReference>
<dbReference type="SMART" id="SM00852">
    <property type="entry name" value="MoCF_biosynth"/>
    <property type="match status" value="1"/>
</dbReference>
<protein>
    <submittedName>
        <fullName evidence="2">Molybdopterin adenylyltransferase</fullName>
    </submittedName>
</protein>
<comment type="caution">
    <text evidence="2">The sequence shown here is derived from an EMBL/GenBank/DDBJ whole genome shotgun (WGS) entry which is preliminary data.</text>
</comment>
<dbReference type="Pfam" id="PF00994">
    <property type="entry name" value="MoCF_biosynth"/>
    <property type="match status" value="1"/>
</dbReference>
<dbReference type="PANTHER" id="PTHR43232">
    <property type="entry name" value="MOLYBDENUM COFACTOR BIOSYNTHESIS PROTEIN B"/>
    <property type="match status" value="1"/>
</dbReference>
<gene>
    <name evidence="2" type="ORF">PV02_05595</name>
</gene>
<proteinExistence type="predicted"/>
<dbReference type="FunFam" id="3.40.980.10:FF:000006">
    <property type="entry name" value="Molybdenum cofactor biosynthesis protein B"/>
    <property type="match status" value="1"/>
</dbReference>
<dbReference type="PIRSF" id="PIRSF006443">
    <property type="entry name" value="MoaB"/>
    <property type="match status" value="1"/>
</dbReference>
<dbReference type="InterPro" id="IPR012245">
    <property type="entry name" value="MoaB"/>
</dbReference>
<dbReference type="EMBL" id="JTEO01000004">
    <property type="protein sequence ID" value="MCQ6963183.1"/>
    <property type="molecule type" value="Genomic_DNA"/>
</dbReference>
<dbReference type="RefSeq" id="WP_256622408.1">
    <property type="nucleotide sequence ID" value="NZ_JTEO01000004.1"/>
</dbReference>
<keyword evidence="2" id="KW-0808">Transferase</keyword>
<sequence length="179" mass="18817">MNDPGAKEHDKGSRGPYSFAIITISSSRFEKFGSVSSPQEADDRSGQVMEKLILQGGHRVSSYQLVDDDRESITGAVDKAAASDAHIIITSGGTGLTSRDVTIESVVPLFSKQMQGFGELFRYKSIEQIGTSVILTRASAGVLSGKAVFCLPGSPAAVELALGGIILPEAGHIVKHVGE</sequence>
<feature type="domain" description="MoaB/Mog" evidence="1">
    <location>
        <begin position="20"/>
        <end position="173"/>
    </location>
</feature>
<dbReference type="CDD" id="cd00886">
    <property type="entry name" value="MogA_MoaB"/>
    <property type="match status" value="1"/>
</dbReference>
<dbReference type="Proteomes" id="UP001206983">
    <property type="component" value="Unassembled WGS sequence"/>
</dbReference>